<evidence type="ECO:0008006" key="3">
    <source>
        <dbReference type="Google" id="ProtNLM"/>
    </source>
</evidence>
<evidence type="ECO:0000313" key="1">
    <source>
        <dbReference type="EMBL" id="NYZ23344.1"/>
    </source>
</evidence>
<accession>A0ABX2TJT9</accession>
<dbReference type="EMBL" id="JABFDB010000026">
    <property type="protein sequence ID" value="NYZ23344.1"/>
    <property type="molecule type" value="Genomic_DNA"/>
</dbReference>
<proteinExistence type="predicted"/>
<evidence type="ECO:0000313" key="2">
    <source>
        <dbReference type="Proteomes" id="UP000584642"/>
    </source>
</evidence>
<gene>
    <name evidence="1" type="ORF">HND93_26895</name>
</gene>
<name>A0ABX2TJT9_9PROT</name>
<sequence>MTTPAPQRASVDFWNRMMVLDRDDGADLDRINWRLSKEAERSPHDFVTRLAAARGLLRRGRKADAMTHLDVAWNSKSGRSAVELINLAVVLCDGGRLEDSLTLLKALLGRPEAHNDQRLHDAAVGLGLRLGDATLIEHAGESTGIRDELVPRFCARLRDDGLISAFTSHQRAVESVAGAATCGTNGALLLDEDGDVGVLLTYFTALEAQDRYELYGHLSHALAQHGAEAASSVVSVFFSGPEIACPEEPL</sequence>
<keyword evidence="2" id="KW-1185">Reference proteome</keyword>
<dbReference type="Proteomes" id="UP000584642">
    <property type="component" value="Unassembled WGS sequence"/>
</dbReference>
<protein>
    <recommendedName>
        <fullName evidence="3">Tetratricopeptide repeat protein</fullName>
    </recommendedName>
</protein>
<comment type="caution">
    <text evidence="1">The sequence shown here is derived from an EMBL/GenBank/DDBJ whole genome shotgun (WGS) entry which is preliminary data.</text>
</comment>
<dbReference type="RefSeq" id="WP_180285122.1">
    <property type="nucleotide sequence ID" value="NZ_JABFDB010000026.1"/>
</dbReference>
<organism evidence="1 2">
    <name type="scientific">Azospirillum oleiclasticum</name>
    <dbReference type="NCBI Taxonomy" id="2735135"/>
    <lineage>
        <taxon>Bacteria</taxon>
        <taxon>Pseudomonadati</taxon>
        <taxon>Pseudomonadota</taxon>
        <taxon>Alphaproteobacteria</taxon>
        <taxon>Rhodospirillales</taxon>
        <taxon>Azospirillaceae</taxon>
        <taxon>Azospirillum</taxon>
    </lineage>
</organism>
<reference evidence="1 2" key="1">
    <citation type="submission" date="2020-05" db="EMBL/GenBank/DDBJ databases">
        <title>Azospirillum oleiclasticum sp. nov, a nitrogen-fixing and heavy crude oil-emulsifying bacterium isolated from the crude oil of Yumen Oilfield.</title>
        <authorList>
            <person name="Wu D."/>
            <person name="Cai M."/>
            <person name="Zhang X."/>
        </authorList>
    </citation>
    <scope>NUCLEOTIDE SEQUENCE [LARGE SCALE GENOMIC DNA]</scope>
    <source>
        <strain evidence="1 2">ROY-1-1-2</strain>
    </source>
</reference>